<dbReference type="SUPFAM" id="SSF54236">
    <property type="entry name" value="Ubiquitin-like"/>
    <property type="match status" value="1"/>
</dbReference>
<accession>A0A2G5CQ86</accession>
<name>A0A2G5CQ86_AQUCA</name>
<evidence type="ECO:0000259" key="1">
    <source>
        <dbReference type="Pfam" id="PF11976"/>
    </source>
</evidence>
<feature type="domain" description="Rad60/SUMO-like" evidence="1">
    <location>
        <begin position="175"/>
        <end position="244"/>
    </location>
</feature>
<protein>
    <recommendedName>
        <fullName evidence="1">Rad60/SUMO-like domain-containing protein</fullName>
    </recommendedName>
</protein>
<proteinExistence type="predicted"/>
<dbReference type="CDD" id="cd01763">
    <property type="entry name" value="Ubl_SUMO_like"/>
    <property type="match status" value="1"/>
</dbReference>
<evidence type="ECO:0000313" key="2">
    <source>
        <dbReference type="EMBL" id="PIA33442.1"/>
    </source>
</evidence>
<dbReference type="InterPro" id="IPR022617">
    <property type="entry name" value="Rad60/SUMO-like_dom"/>
</dbReference>
<dbReference type="EMBL" id="KZ305058">
    <property type="protein sequence ID" value="PIA33442.1"/>
    <property type="molecule type" value="Genomic_DNA"/>
</dbReference>
<dbReference type="OrthoDB" id="442921at2759"/>
<sequence length="248" mass="28154">MPSQLKFLCQWNSGSNIQRVLIVLFFIQDDSIEEEFEPLFDYSRVQPINFISIDDDLSDSENALIPKRLKKDEKKEEPVSGNVVKATVCEVIDEEDWLPPPPKTLNGARKHDQENSTIKELRLKKQELASFAQSAEEVIRAVEESAKKHVASTKQSSLGSEQEKVVSMPPDDRVKIIISIQDKEGQKQFRTYTDEKLERVFKAYAEKINLDVGSLIFCFDGDKISATATPGELDMEDNDIIEVRTKSS</sequence>
<dbReference type="InParanoid" id="A0A2G5CQ86"/>
<dbReference type="Pfam" id="PF11976">
    <property type="entry name" value="Rad60-SLD"/>
    <property type="match status" value="1"/>
</dbReference>
<reference evidence="2 3" key="1">
    <citation type="submission" date="2017-09" db="EMBL/GenBank/DDBJ databases">
        <title>WGS assembly of Aquilegia coerulea Goldsmith.</title>
        <authorList>
            <person name="Hodges S."/>
            <person name="Kramer E."/>
            <person name="Nordborg M."/>
            <person name="Tomkins J."/>
            <person name="Borevitz J."/>
            <person name="Derieg N."/>
            <person name="Yan J."/>
            <person name="Mihaltcheva S."/>
            <person name="Hayes R.D."/>
            <person name="Rokhsar D."/>
        </authorList>
    </citation>
    <scope>NUCLEOTIDE SEQUENCE [LARGE SCALE GENOMIC DNA]</scope>
    <source>
        <strain evidence="3">cv. Goldsmith</strain>
    </source>
</reference>
<dbReference type="Proteomes" id="UP000230069">
    <property type="component" value="Unassembled WGS sequence"/>
</dbReference>
<gene>
    <name evidence="2" type="ORF">AQUCO_04100102v1</name>
</gene>
<dbReference type="AlphaFoldDB" id="A0A2G5CQ86"/>
<keyword evidence="3" id="KW-1185">Reference proteome</keyword>
<dbReference type="InterPro" id="IPR029071">
    <property type="entry name" value="Ubiquitin-like_domsf"/>
</dbReference>
<dbReference type="Gene3D" id="3.10.20.90">
    <property type="entry name" value="Phosphatidylinositol 3-kinase Catalytic Subunit, Chain A, domain 1"/>
    <property type="match status" value="1"/>
</dbReference>
<dbReference type="FunCoup" id="A0A2G5CQ86">
    <property type="interactions" value="1739"/>
</dbReference>
<organism evidence="2 3">
    <name type="scientific">Aquilegia coerulea</name>
    <name type="common">Rocky mountain columbine</name>
    <dbReference type="NCBI Taxonomy" id="218851"/>
    <lineage>
        <taxon>Eukaryota</taxon>
        <taxon>Viridiplantae</taxon>
        <taxon>Streptophyta</taxon>
        <taxon>Embryophyta</taxon>
        <taxon>Tracheophyta</taxon>
        <taxon>Spermatophyta</taxon>
        <taxon>Magnoliopsida</taxon>
        <taxon>Ranunculales</taxon>
        <taxon>Ranunculaceae</taxon>
        <taxon>Thalictroideae</taxon>
        <taxon>Aquilegia</taxon>
    </lineage>
</organism>
<evidence type="ECO:0000313" key="3">
    <source>
        <dbReference type="Proteomes" id="UP000230069"/>
    </source>
</evidence>
<dbReference type="PANTHER" id="PTHR47813">
    <property type="entry name" value="UBIQUITIN-LIKE SUPERFAMILY PROTEIN"/>
    <property type="match status" value="1"/>
</dbReference>
<dbReference type="PANTHER" id="PTHR47813:SF2">
    <property type="entry name" value="UBIQUITIN-LIKE SUPERFAMILY PROTEIN"/>
    <property type="match status" value="1"/>
</dbReference>